<evidence type="ECO:0000313" key="9">
    <source>
        <dbReference type="EMBL" id="RKX67677.1"/>
    </source>
</evidence>
<comment type="subunit">
    <text evidence="8">The complex is composed of six subunits: RnfA, RnfB, RnfC, RnfD, RnfE and RnfG.</text>
</comment>
<feature type="transmembrane region" description="Helical" evidence="8">
    <location>
        <begin position="70"/>
        <end position="93"/>
    </location>
</feature>
<feature type="transmembrane region" description="Helical" evidence="8">
    <location>
        <begin position="105"/>
        <end position="125"/>
    </location>
</feature>
<organism evidence="9 10">
    <name type="scientific">candidate division TA06 bacterium</name>
    <dbReference type="NCBI Taxonomy" id="2250710"/>
    <lineage>
        <taxon>Bacteria</taxon>
        <taxon>Bacteria division TA06</taxon>
    </lineage>
</organism>
<keyword evidence="2 8" id="KW-0813">Transport</keyword>
<dbReference type="InterPro" id="IPR011293">
    <property type="entry name" value="Ion_transpt_RnfA/RsxA"/>
</dbReference>
<protein>
    <recommendedName>
        <fullName evidence="8">Ion-translocating oxidoreductase complex subunit A</fullName>
        <ecNumber evidence="8">7.-.-.-</ecNumber>
    </recommendedName>
    <alternativeName>
        <fullName evidence="8">Rnf electron transport complex subunit A</fullName>
    </alternativeName>
</protein>
<evidence type="ECO:0000256" key="1">
    <source>
        <dbReference type="ARBA" id="ARBA00004127"/>
    </source>
</evidence>
<dbReference type="PIRSF" id="PIRSF006102">
    <property type="entry name" value="NQR_DE"/>
    <property type="match status" value="1"/>
</dbReference>
<keyword evidence="4 8" id="KW-1278">Translocase</keyword>
<dbReference type="Proteomes" id="UP000282321">
    <property type="component" value="Unassembled WGS sequence"/>
</dbReference>
<evidence type="ECO:0000256" key="6">
    <source>
        <dbReference type="ARBA" id="ARBA00022989"/>
    </source>
</evidence>
<dbReference type="PANTHER" id="PTHR30335">
    <property type="entry name" value="INTEGRAL MEMBRANE PROTEIN OF SOXR-REDUCING COMPLEX"/>
    <property type="match status" value="1"/>
</dbReference>
<comment type="subcellular location">
    <subcellularLocation>
        <location evidence="8">Cell membrane</location>
        <topology evidence="8">Multi-pass membrane protein</topology>
    </subcellularLocation>
    <subcellularLocation>
        <location evidence="1">Endomembrane system</location>
        <topology evidence="1">Multi-pass membrane protein</topology>
    </subcellularLocation>
</comment>
<comment type="similarity">
    <text evidence="8">Belongs to the NqrDE/RnfAE family.</text>
</comment>
<accession>A0A660SAH0</accession>
<evidence type="ECO:0000313" key="10">
    <source>
        <dbReference type="Proteomes" id="UP000282321"/>
    </source>
</evidence>
<dbReference type="InterPro" id="IPR003667">
    <property type="entry name" value="NqrDE/RnfAE"/>
</dbReference>
<keyword evidence="8" id="KW-1003">Cell membrane</keyword>
<evidence type="ECO:0000256" key="3">
    <source>
        <dbReference type="ARBA" id="ARBA00022692"/>
    </source>
</evidence>
<dbReference type="NCBIfam" id="TIGR01943">
    <property type="entry name" value="rnfA"/>
    <property type="match status" value="1"/>
</dbReference>
<name>A0A660SAH0_UNCT6</name>
<keyword evidence="6 8" id="KW-1133">Transmembrane helix</keyword>
<evidence type="ECO:0000256" key="8">
    <source>
        <dbReference type="HAMAP-Rule" id="MF_00459"/>
    </source>
</evidence>
<evidence type="ECO:0000256" key="2">
    <source>
        <dbReference type="ARBA" id="ARBA00022448"/>
    </source>
</evidence>
<dbReference type="GO" id="GO:0005886">
    <property type="term" value="C:plasma membrane"/>
    <property type="evidence" value="ECO:0007669"/>
    <property type="project" value="UniProtKB-SubCell"/>
</dbReference>
<comment type="function">
    <text evidence="8">Part of a membrane-bound complex that couples electron transfer with translocation of ions across the membrane.</text>
</comment>
<dbReference type="EMBL" id="QNBC01000013">
    <property type="protein sequence ID" value="RKX67677.1"/>
    <property type="molecule type" value="Genomic_DNA"/>
</dbReference>
<feature type="transmembrane region" description="Helical" evidence="8">
    <location>
        <begin position="44"/>
        <end position="64"/>
    </location>
</feature>
<dbReference type="HAMAP" id="MF_00459">
    <property type="entry name" value="RsxA_RnfA"/>
    <property type="match status" value="1"/>
</dbReference>
<evidence type="ECO:0000256" key="5">
    <source>
        <dbReference type="ARBA" id="ARBA00022982"/>
    </source>
</evidence>
<evidence type="ECO:0000256" key="7">
    <source>
        <dbReference type="ARBA" id="ARBA00023136"/>
    </source>
</evidence>
<dbReference type="PANTHER" id="PTHR30335:SF0">
    <property type="entry name" value="ION-TRANSLOCATING OXIDOREDUCTASE COMPLEX SUBUNIT A"/>
    <property type="match status" value="1"/>
</dbReference>
<feature type="transmembrane region" description="Helical" evidence="8">
    <location>
        <begin position="6"/>
        <end position="32"/>
    </location>
</feature>
<feature type="transmembrane region" description="Helical" evidence="8">
    <location>
        <begin position="173"/>
        <end position="194"/>
    </location>
</feature>
<feature type="transmembrane region" description="Helical" evidence="8">
    <location>
        <begin position="131"/>
        <end position="153"/>
    </location>
</feature>
<dbReference type="InterPro" id="IPR050133">
    <property type="entry name" value="NqrDE/RnfAE_oxidrdctase"/>
</dbReference>
<keyword evidence="3 8" id="KW-0812">Transmembrane</keyword>
<dbReference type="AlphaFoldDB" id="A0A660SAH0"/>
<dbReference type="GO" id="GO:0022900">
    <property type="term" value="P:electron transport chain"/>
    <property type="evidence" value="ECO:0007669"/>
    <property type="project" value="UniProtKB-UniRule"/>
</dbReference>
<dbReference type="GO" id="GO:0012505">
    <property type="term" value="C:endomembrane system"/>
    <property type="evidence" value="ECO:0007669"/>
    <property type="project" value="UniProtKB-SubCell"/>
</dbReference>
<comment type="caution">
    <text evidence="9">The sequence shown here is derived from an EMBL/GenBank/DDBJ whole genome shotgun (WGS) entry which is preliminary data.</text>
</comment>
<dbReference type="EC" id="7.-.-.-" evidence="8"/>
<sequence length="196" mass="21888">MHSNLLMIFLGAFLVNNIILMRFLGLCSFFGVSKKISVSVGMSFAVIFVMTIATWVTLLIYNTILLRYNIVYLRTATFILTIAGTVQFVEMFLKKYVRNLYKAMGIFLPLITTNCAILAVTFLTVDFKYDFVEATVYAVGVGLGYMLAIILIASLRERMETIPIPKYLKGYPLVFITAGLMSLAFLGFSGLFGVSL</sequence>
<keyword evidence="7 8" id="KW-0472">Membrane</keyword>
<evidence type="ECO:0000256" key="4">
    <source>
        <dbReference type="ARBA" id="ARBA00022967"/>
    </source>
</evidence>
<proteinExistence type="inferred from homology"/>
<reference evidence="9 10" key="1">
    <citation type="submission" date="2018-06" db="EMBL/GenBank/DDBJ databases">
        <title>Extensive metabolic versatility and redundancy in microbially diverse, dynamic hydrothermal sediments.</title>
        <authorList>
            <person name="Dombrowski N."/>
            <person name="Teske A."/>
            <person name="Baker B.J."/>
        </authorList>
    </citation>
    <scope>NUCLEOTIDE SEQUENCE [LARGE SCALE GENOMIC DNA]</scope>
    <source>
        <strain evidence="9">B35_G9</strain>
    </source>
</reference>
<keyword evidence="5 8" id="KW-0249">Electron transport</keyword>
<gene>
    <name evidence="8" type="primary">rnfA</name>
    <name evidence="9" type="ORF">DRP44_01735</name>
</gene>
<dbReference type="Pfam" id="PF02508">
    <property type="entry name" value="Rnf-Nqr"/>
    <property type="match status" value="1"/>
</dbReference>